<evidence type="ECO:0000256" key="1">
    <source>
        <dbReference type="ARBA" id="ARBA00022723"/>
    </source>
</evidence>
<evidence type="ECO:0000313" key="4">
    <source>
        <dbReference type="Proteomes" id="UP001143486"/>
    </source>
</evidence>
<dbReference type="Pfam" id="PF07883">
    <property type="entry name" value="Cupin_2"/>
    <property type="match status" value="1"/>
</dbReference>
<reference evidence="3" key="2">
    <citation type="submission" date="2023-01" db="EMBL/GenBank/DDBJ databases">
        <authorList>
            <person name="Sun Q."/>
            <person name="Evtushenko L."/>
        </authorList>
    </citation>
    <scope>NUCLEOTIDE SEQUENCE</scope>
    <source>
        <strain evidence="3">VKM B-1513</strain>
    </source>
</reference>
<name>A0A9W6IKN2_9PROT</name>
<dbReference type="EMBL" id="BSFE01000003">
    <property type="protein sequence ID" value="GLK52023.1"/>
    <property type="molecule type" value="Genomic_DNA"/>
</dbReference>
<dbReference type="CDD" id="cd02224">
    <property type="entry name" value="cupin_SPO2919-like"/>
    <property type="match status" value="1"/>
</dbReference>
<evidence type="ECO:0000313" key="3">
    <source>
        <dbReference type="EMBL" id="GLK52023.1"/>
    </source>
</evidence>
<keyword evidence="1" id="KW-0479">Metal-binding</keyword>
<dbReference type="PANTHER" id="PTHR35848:SF9">
    <property type="entry name" value="SLL1358 PROTEIN"/>
    <property type="match status" value="1"/>
</dbReference>
<proteinExistence type="predicted"/>
<dbReference type="SUPFAM" id="SSF51182">
    <property type="entry name" value="RmlC-like cupins"/>
    <property type="match status" value="1"/>
</dbReference>
<feature type="domain" description="Cupin type-2" evidence="2">
    <location>
        <begin position="82"/>
        <end position="152"/>
    </location>
</feature>
<dbReference type="InterPro" id="IPR011051">
    <property type="entry name" value="RmlC_Cupin_sf"/>
</dbReference>
<protein>
    <recommendedName>
        <fullName evidence="2">Cupin type-2 domain-containing protein</fullName>
    </recommendedName>
</protein>
<dbReference type="PANTHER" id="PTHR35848">
    <property type="entry name" value="OXALATE-BINDING PROTEIN"/>
    <property type="match status" value="1"/>
</dbReference>
<reference evidence="3" key="1">
    <citation type="journal article" date="2014" name="Int. J. Syst. Evol. Microbiol.">
        <title>Complete genome sequence of Corynebacterium casei LMG S-19264T (=DSM 44701T), isolated from a smear-ripened cheese.</title>
        <authorList>
            <consortium name="US DOE Joint Genome Institute (JGI-PGF)"/>
            <person name="Walter F."/>
            <person name="Albersmeier A."/>
            <person name="Kalinowski J."/>
            <person name="Ruckert C."/>
        </authorList>
    </citation>
    <scope>NUCLEOTIDE SEQUENCE</scope>
    <source>
        <strain evidence="3">VKM B-1513</strain>
    </source>
</reference>
<accession>A0A9W6IKN2</accession>
<evidence type="ECO:0000259" key="2">
    <source>
        <dbReference type="Pfam" id="PF07883"/>
    </source>
</evidence>
<organism evidence="3 4">
    <name type="scientific">Maricaulis virginensis</name>
    <dbReference type="NCBI Taxonomy" id="144022"/>
    <lineage>
        <taxon>Bacteria</taxon>
        <taxon>Pseudomonadati</taxon>
        <taxon>Pseudomonadota</taxon>
        <taxon>Alphaproteobacteria</taxon>
        <taxon>Maricaulales</taxon>
        <taxon>Maricaulaceae</taxon>
        <taxon>Maricaulis</taxon>
    </lineage>
</organism>
<sequence>MRWRTGAHGGGIPVANIVEGTYIGCPGSGAGPEREIMVKFAVEDIGEATGTGYPAEYAGVVKGRHARRLGMAAGLTGFGVNLVRLEPGAWSSQRHWHTHEDEFVMMMEGEAVLVTDEGETVLRAGDCAGFPAGVENGHCLQNRSGADCVFLVAGGRSDADAAFYPDIDLEAKPGRYSDPDCFRRKDGSRF</sequence>
<comment type="caution">
    <text evidence="3">The sequence shown here is derived from an EMBL/GenBank/DDBJ whole genome shotgun (WGS) entry which is preliminary data.</text>
</comment>
<dbReference type="GO" id="GO:0046872">
    <property type="term" value="F:metal ion binding"/>
    <property type="evidence" value="ECO:0007669"/>
    <property type="project" value="UniProtKB-KW"/>
</dbReference>
<dbReference type="InterPro" id="IPR014710">
    <property type="entry name" value="RmlC-like_jellyroll"/>
</dbReference>
<dbReference type="Proteomes" id="UP001143486">
    <property type="component" value="Unassembled WGS sequence"/>
</dbReference>
<keyword evidence="4" id="KW-1185">Reference proteome</keyword>
<dbReference type="InterPro" id="IPR013096">
    <property type="entry name" value="Cupin_2"/>
</dbReference>
<dbReference type="InterPro" id="IPR051610">
    <property type="entry name" value="GPI/OXD"/>
</dbReference>
<gene>
    <name evidence="3" type="ORF">GCM10017621_15310</name>
</gene>
<dbReference type="Gene3D" id="2.60.120.10">
    <property type="entry name" value="Jelly Rolls"/>
    <property type="match status" value="1"/>
</dbReference>
<dbReference type="AlphaFoldDB" id="A0A9W6IKN2"/>